<feature type="compositionally biased region" description="Low complexity" evidence="1">
    <location>
        <begin position="192"/>
        <end position="203"/>
    </location>
</feature>
<evidence type="ECO:0000313" key="2">
    <source>
        <dbReference type="EMBL" id="SHN23094.1"/>
    </source>
</evidence>
<accession>A0A1M7PZ23</accession>
<gene>
    <name evidence="2" type="ORF">SAMN05216499_12774</name>
</gene>
<dbReference type="AlphaFoldDB" id="A0A1M7PZ23"/>
<organism evidence="2 3">
    <name type="scientific">Actinacidiphila paucisporea</name>
    <dbReference type="NCBI Taxonomy" id="310782"/>
    <lineage>
        <taxon>Bacteria</taxon>
        <taxon>Bacillati</taxon>
        <taxon>Actinomycetota</taxon>
        <taxon>Actinomycetes</taxon>
        <taxon>Kitasatosporales</taxon>
        <taxon>Streptomycetaceae</taxon>
        <taxon>Actinacidiphila</taxon>
    </lineage>
</organism>
<evidence type="ECO:0000256" key="1">
    <source>
        <dbReference type="SAM" id="MobiDB-lite"/>
    </source>
</evidence>
<feature type="compositionally biased region" description="Low complexity" evidence="1">
    <location>
        <begin position="153"/>
        <end position="169"/>
    </location>
</feature>
<sequence length="203" mass="21145">MSSTTEALALYDTANQIDRLNFHLRALDRGPVVPSLSEVSLYVHTLATITLSVSDHVKHRLTDGRFAADGKKAVEAYSAALPPLGEAVTELGRAQAEIAHFNFTTRPAHLNNSSVLKHSRLQAGEIITGCFEAADEILKSVADDLRTSAGRLAASPAHANAHAHAQATARSPHASRAGQSAPGPATPPSPAPSAVAPGTAKGR</sequence>
<name>A0A1M7PZ23_9ACTN</name>
<dbReference type="RefSeq" id="WP_073502061.1">
    <property type="nucleotide sequence ID" value="NZ_FRBI01000027.1"/>
</dbReference>
<reference evidence="2 3" key="1">
    <citation type="submission" date="2016-11" db="EMBL/GenBank/DDBJ databases">
        <authorList>
            <person name="Jaros S."/>
            <person name="Januszkiewicz K."/>
            <person name="Wedrychowicz H."/>
        </authorList>
    </citation>
    <scope>NUCLEOTIDE SEQUENCE [LARGE SCALE GENOMIC DNA]</scope>
    <source>
        <strain evidence="2 3">CGMCC 4.2025</strain>
    </source>
</reference>
<feature type="region of interest" description="Disordered" evidence="1">
    <location>
        <begin position="153"/>
        <end position="203"/>
    </location>
</feature>
<protein>
    <submittedName>
        <fullName evidence="2">Uncharacterized protein</fullName>
    </submittedName>
</protein>
<dbReference type="OrthoDB" id="4251086at2"/>
<dbReference type="STRING" id="310782.SAMN05216499_12774"/>
<dbReference type="Proteomes" id="UP000184111">
    <property type="component" value="Unassembled WGS sequence"/>
</dbReference>
<evidence type="ECO:0000313" key="3">
    <source>
        <dbReference type="Proteomes" id="UP000184111"/>
    </source>
</evidence>
<keyword evidence="3" id="KW-1185">Reference proteome</keyword>
<proteinExistence type="predicted"/>
<dbReference type="EMBL" id="FRBI01000027">
    <property type="protein sequence ID" value="SHN23094.1"/>
    <property type="molecule type" value="Genomic_DNA"/>
</dbReference>